<keyword evidence="1" id="KW-0812">Transmembrane</keyword>
<organism evidence="2">
    <name type="scientific">Pseudoxenodon stejnegeri</name>
    <name type="common">Stejneger's bamboo snake</name>
    <dbReference type="NCBI Taxonomy" id="1938231"/>
    <lineage>
        <taxon>Eukaryota</taxon>
        <taxon>Metazoa</taxon>
        <taxon>Chordata</taxon>
        <taxon>Craniata</taxon>
        <taxon>Vertebrata</taxon>
        <taxon>Euteleostomi</taxon>
        <taxon>Lepidosauria</taxon>
        <taxon>Squamata</taxon>
        <taxon>Bifurcata</taxon>
        <taxon>Unidentata</taxon>
        <taxon>Episquamata</taxon>
        <taxon>Toxicofera</taxon>
        <taxon>Serpentes</taxon>
        <taxon>Colubroidea</taxon>
        <taxon>Colubridae</taxon>
        <taxon>Pseudoxenodontinae</taxon>
        <taxon>Pseudoxenodon</taxon>
    </lineage>
</organism>
<protein>
    <submittedName>
        <fullName evidence="2">ATP synthase F0 subunit 8</fullName>
    </submittedName>
</protein>
<geneLocation type="mitochondrion" evidence="2"/>
<dbReference type="CTD" id="4509"/>
<name>A0A7S6XZ09_9SAUR</name>
<keyword evidence="1" id="KW-0472">Membrane</keyword>
<reference evidence="2" key="1">
    <citation type="submission" date="2020-09" db="EMBL/GenBank/DDBJ databases">
        <title>The complete mitochondrial genome of Pseudoxenodon stejnegeri and its phylogeny.</title>
        <authorList>
            <person name="Zhang L."/>
            <person name="Li H."/>
            <person name="Wang S."/>
            <person name="Li S."/>
        </authorList>
    </citation>
    <scope>NUCLEOTIDE SEQUENCE</scope>
</reference>
<accession>A0A7S6XZ09</accession>
<keyword evidence="1" id="KW-1133">Transmembrane helix</keyword>
<evidence type="ECO:0000256" key="1">
    <source>
        <dbReference type="SAM" id="Phobius"/>
    </source>
</evidence>
<feature type="transmembrane region" description="Helical" evidence="1">
    <location>
        <begin position="6"/>
        <end position="23"/>
    </location>
</feature>
<dbReference type="EMBL" id="MW018358">
    <property type="protein sequence ID" value="QOW83892.1"/>
    <property type="molecule type" value="Genomic_DNA"/>
</dbReference>
<sequence length="53" mass="6276">MPQLDTIFILAVYLWTWLTLPLLTQKIKAFTMPTEPKKQHMTTIKSTPMLPWM</sequence>
<dbReference type="AlphaFoldDB" id="A0A7S6XZ09"/>
<proteinExistence type="predicted"/>
<evidence type="ECO:0000313" key="2">
    <source>
        <dbReference type="EMBL" id="QOW83892.1"/>
    </source>
</evidence>
<keyword evidence="2" id="KW-0496">Mitochondrion</keyword>
<dbReference type="GeneID" id="63381237"/>
<dbReference type="RefSeq" id="YP_010034314.1">
    <property type="nucleotide sequence ID" value="NC_053908.1"/>
</dbReference>
<gene>
    <name evidence="2" type="primary">ATP8</name>
</gene>